<keyword evidence="1" id="KW-1133">Transmembrane helix</keyword>
<keyword evidence="1" id="KW-0812">Transmembrane</keyword>
<dbReference type="InterPro" id="IPR046121">
    <property type="entry name" value="DUF6118"/>
</dbReference>
<dbReference type="EMBL" id="CP135076">
    <property type="protein sequence ID" value="WNO53623.1"/>
    <property type="molecule type" value="Genomic_DNA"/>
</dbReference>
<dbReference type="RefSeq" id="WP_313915250.1">
    <property type="nucleotide sequence ID" value="NZ_CP135076.1"/>
</dbReference>
<evidence type="ECO:0000313" key="2">
    <source>
        <dbReference type="EMBL" id="WNO53623.1"/>
    </source>
</evidence>
<reference evidence="2 3" key="1">
    <citation type="submission" date="2023-09" db="EMBL/GenBank/DDBJ databases">
        <authorList>
            <person name="Rey-Velasco X."/>
        </authorList>
    </citation>
    <scope>NUCLEOTIDE SEQUENCE [LARGE SCALE GENOMIC DNA]</scope>
    <source>
        <strain evidence="2 3">W311</strain>
    </source>
</reference>
<sequence length="213" mass="23615">MDQESTEGAAASFAAQAFTELRGEVGLLRRAIEQLTAERTSMPDYEPTLEAIGKRLEDICVWARKVAGQPGVKLTPEVIAQQITAAARSSREHDQQMLDRATYNMNAASDRFDAAIATTRSVHAQNRELKKNRIAFAVAGMMTFAILPGAVARSMPVSWAMPERIAARMLGLDMWHAGQDMMAKADPDRWEAILHREHERAERAAARASPEKR</sequence>
<protein>
    <submittedName>
        <fullName evidence="2">DUF6118 family protein</fullName>
    </submittedName>
</protein>
<feature type="transmembrane region" description="Helical" evidence="1">
    <location>
        <begin position="134"/>
        <end position="152"/>
    </location>
</feature>
<dbReference type="Proteomes" id="UP001302249">
    <property type="component" value="Chromosome"/>
</dbReference>
<gene>
    <name evidence="2" type="ORF">RPR59_14485</name>
</gene>
<keyword evidence="1" id="KW-0472">Membrane</keyword>
<evidence type="ECO:0000313" key="3">
    <source>
        <dbReference type="Proteomes" id="UP001302249"/>
    </source>
</evidence>
<organism evidence="2 3">
    <name type="scientific">Stakelama saccharophila</name>
    <dbReference type="NCBI Taxonomy" id="3075605"/>
    <lineage>
        <taxon>Bacteria</taxon>
        <taxon>Pseudomonadati</taxon>
        <taxon>Pseudomonadota</taxon>
        <taxon>Alphaproteobacteria</taxon>
        <taxon>Sphingomonadales</taxon>
        <taxon>Sphingomonadaceae</taxon>
        <taxon>Stakelama</taxon>
    </lineage>
</organism>
<dbReference type="Pfam" id="PF19613">
    <property type="entry name" value="DUF6118"/>
    <property type="match status" value="1"/>
</dbReference>
<evidence type="ECO:0000256" key="1">
    <source>
        <dbReference type="SAM" id="Phobius"/>
    </source>
</evidence>
<name>A0ABZ0B8B1_9SPHN</name>
<accession>A0ABZ0B8B1</accession>
<keyword evidence="3" id="KW-1185">Reference proteome</keyword>
<proteinExistence type="predicted"/>